<comment type="caution">
    <text evidence="2">The sequence shown here is derived from an EMBL/GenBank/DDBJ whole genome shotgun (WGS) entry which is preliminary data.</text>
</comment>
<sequence length="232" mass="25734">MQGDPRTQASRAQISSRRESNPDVRDGIPVRLSKGGRGEKSLETEPHPICPRATNGGVDRATQLWFPCSSARCVASVQRMVLSSSEAAPYRRNATIGLYRMLGPHCNLSPGFVSEYVPPTMWPKSNAEAGPSHVFQWQQVIRASGRPHSISLATVQRENARPKPTCCRRPQDLPTHSIGRSLHRHATIEHCNDRTVRVTRYARKILNFRTAQLAYSGARDGYPPFSILAGVL</sequence>
<feature type="compositionally biased region" description="Polar residues" evidence="1">
    <location>
        <begin position="1"/>
        <end position="15"/>
    </location>
</feature>
<keyword evidence="3" id="KW-1185">Reference proteome</keyword>
<protein>
    <submittedName>
        <fullName evidence="2">Uncharacterized protein</fullName>
    </submittedName>
</protein>
<reference evidence="2 3" key="1">
    <citation type="submission" date="2019-02" db="EMBL/GenBank/DDBJ databases">
        <title>Deep-cultivation of Planctomycetes and their phenomic and genomic characterization uncovers novel biology.</title>
        <authorList>
            <person name="Wiegand S."/>
            <person name="Jogler M."/>
            <person name="Boedeker C."/>
            <person name="Pinto D."/>
            <person name="Vollmers J."/>
            <person name="Rivas-Marin E."/>
            <person name="Kohn T."/>
            <person name="Peeters S.H."/>
            <person name="Heuer A."/>
            <person name="Rast P."/>
            <person name="Oberbeckmann S."/>
            <person name="Bunk B."/>
            <person name="Jeske O."/>
            <person name="Meyerdierks A."/>
            <person name="Storesund J.E."/>
            <person name="Kallscheuer N."/>
            <person name="Luecker S."/>
            <person name="Lage O.M."/>
            <person name="Pohl T."/>
            <person name="Merkel B.J."/>
            <person name="Hornburger P."/>
            <person name="Mueller R.-W."/>
            <person name="Bruemmer F."/>
            <person name="Labrenz M."/>
            <person name="Spormann A.M."/>
            <person name="Op Den Camp H."/>
            <person name="Overmann J."/>
            <person name="Amann R."/>
            <person name="Jetten M.S.M."/>
            <person name="Mascher T."/>
            <person name="Medema M.H."/>
            <person name="Devos D.P."/>
            <person name="Kaster A.-K."/>
            <person name="Ovreas L."/>
            <person name="Rohde M."/>
            <person name="Galperin M.Y."/>
            <person name="Jogler C."/>
        </authorList>
    </citation>
    <scope>NUCLEOTIDE SEQUENCE [LARGE SCALE GENOMIC DNA]</scope>
    <source>
        <strain evidence="2 3">Pla52n</strain>
    </source>
</reference>
<evidence type="ECO:0000313" key="2">
    <source>
        <dbReference type="EMBL" id="TWU01045.1"/>
    </source>
</evidence>
<feature type="compositionally biased region" description="Basic and acidic residues" evidence="1">
    <location>
        <begin position="36"/>
        <end position="46"/>
    </location>
</feature>
<proteinExistence type="predicted"/>
<dbReference type="EMBL" id="SJPN01000005">
    <property type="protein sequence ID" value="TWU01045.1"/>
    <property type="molecule type" value="Genomic_DNA"/>
</dbReference>
<gene>
    <name evidence="2" type="ORF">Pla52n_44160</name>
</gene>
<evidence type="ECO:0000256" key="1">
    <source>
        <dbReference type="SAM" id="MobiDB-lite"/>
    </source>
</evidence>
<organism evidence="2 3">
    <name type="scientific">Stieleria varia</name>
    <dbReference type="NCBI Taxonomy" id="2528005"/>
    <lineage>
        <taxon>Bacteria</taxon>
        <taxon>Pseudomonadati</taxon>
        <taxon>Planctomycetota</taxon>
        <taxon>Planctomycetia</taxon>
        <taxon>Pirellulales</taxon>
        <taxon>Pirellulaceae</taxon>
        <taxon>Stieleria</taxon>
    </lineage>
</organism>
<dbReference type="Proteomes" id="UP000320176">
    <property type="component" value="Unassembled WGS sequence"/>
</dbReference>
<dbReference type="AlphaFoldDB" id="A0A5C6AM03"/>
<feature type="compositionally biased region" description="Basic and acidic residues" evidence="1">
    <location>
        <begin position="16"/>
        <end position="28"/>
    </location>
</feature>
<feature type="region of interest" description="Disordered" evidence="1">
    <location>
        <begin position="1"/>
        <end position="54"/>
    </location>
</feature>
<accession>A0A5C6AM03</accession>
<evidence type="ECO:0000313" key="3">
    <source>
        <dbReference type="Proteomes" id="UP000320176"/>
    </source>
</evidence>
<name>A0A5C6AM03_9BACT</name>